<protein>
    <submittedName>
        <fullName evidence="5">ATP-binding cassette domain-containing protein</fullName>
    </submittedName>
</protein>
<feature type="compositionally biased region" description="Basic and acidic residues" evidence="3">
    <location>
        <begin position="39"/>
        <end position="51"/>
    </location>
</feature>
<reference evidence="6" key="1">
    <citation type="journal article" date="2019" name="Int. J. Syst. Evol. Microbiol.">
        <title>The Global Catalogue of Microorganisms (GCM) 10K type strain sequencing project: providing services to taxonomists for standard genome sequencing and annotation.</title>
        <authorList>
            <consortium name="The Broad Institute Genomics Platform"/>
            <consortium name="The Broad Institute Genome Sequencing Center for Infectious Disease"/>
            <person name="Wu L."/>
            <person name="Ma J."/>
        </authorList>
    </citation>
    <scope>NUCLEOTIDE SEQUENCE [LARGE SCALE GENOMIC DNA]</scope>
    <source>
        <strain evidence="6">XZYJT-10</strain>
    </source>
</reference>
<keyword evidence="1" id="KW-0547">Nucleotide-binding</keyword>
<feature type="region of interest" description="Disordered" evidence="3">
    <location>
        <begin position="1"/>
        <end position="58"/>
    </location>
</feature>
<gene>
    <name evidence="5" type="ORF">ACFQS1_19275</name>
</gene>
<organism evidence="5 6">
    <name type="scientific">Paractinoplanes rhizophilus</name>
    <dbReference type="NCBI Taxonomy" id="1416877"/>
    <lineage>
        <taxon>Bacteria</taxon>
        <taxon>Bacillati</taxon>
        <taxon>Actinomycetota</taxon>
        <taxon>Actinomycetes</taxon>
        <taxon>Micromonosporales</taxon>
        <taxon>Micromonosporaceae</taxon>
        <taxon>Paractinoplanes</taxon>
    </lineage>
</organism>
<dbReference type="PANTHER" id="PTHR43038">
    <property type="entry name" value="ATP-BINDING CASSETTE, SUB-FAMILY H, MEMBER 1"/>
    <property type="match status" value="1"/>
</dbReference>
<feature type="compositionally biased region" description="Basic and acidic residues" evidence="3">
    <location>
        <begin position="12"/>
        <end position="27"/>
    </location>
</feature>
<dbReference type="GO" id="GO:0005524">
    <property type="term" value="F:ATP binding"/>
    <property type="evidence" value="ECO:0007669"/>
    <property type="project" value="UniProtKB-KW"/>
</dbReference>
<evidence type="ECO:0000313" key="5">
    <source>
        <dbReference type="EMBL" id="MFC7276138.1"/>
    </source>
</evidence>
<feature type="compositionally biased region" description="Gly residues" evidence="3">
    <location>
        <begin position="28"/>
        <end position="38"/>
    </location>
</feature>
<dbReference type="SMART" id="SM00382">
    <property type="entry name" value="AAA"/>
    <property type="match status" value="1"/>
</dbReference>
<evidence type="ECO:0000256" key="1">
    <source>
        <dbReference type="ARBA" id="ARBA00022741"/>
    </source>
</evidence>
<evidence type="ECO:0000259" key="4">
    <source>
        <dbReference type="PROSITE" id="PS50893"/>
    </source>
</evidence>
<dbReference type="InterPro" id="IPR027417">
    <property type="entry name" value="P-loop_NTPase"/>
</dbReference>
<dbReference type="PANTHER" id="PTHR43038:SF7">
    <property type="entry name" value="ABC TRANSPORT SYSTEM ATP-BINDING PROTEIN"/>
    <property type="match status" value="1"/>
</dbReference>
<feature type="region of interest" description="Disordered" evidence="3">
    <location>
        <begin position="120"/>
        <end position="151"/>
    </location>
</feature>
<feature type="domain" description="ABC transporter" evidence="4">
    <location>
        <begin position="161"/>
        <end position="355"/>
    </location>
</feature>
<dbReference type="Pfam" id="PF00005">
    <property type="entry name" value="ABC_tran"/>
    <property type="match status" value="1"/>
</dbReference>
<dbReference type="Gene3D" id="3.40.50.300">
    <property type="entry name" value="P-loop containing nucleotide triphosphate hydrolases"/>
    <property type="match status" value="1"/>
</dbReference>
<name>A0ABW2HSP5_9ACTN</name>
<dbReference type="RefSeq" id="WP_378970086.1">
    <property type="nucleotide sequence ID" value="NZ_JBHTBJ010000013.1"/>
</dbReference>
<keyword evidence="2 5" id="KW-0067">ATP-binding</keyword>
<dbReference type="CDD" id="cd03230">
    <property type="entry name" value="ABC_DR_subfamily_A"/>
    <property type="match status" value="1"/>
</dbReference>
<accession>A0ABW2HSP5</accession>
<dbReference type="SUPFAM" id="SSF52540">
    <property type="entry name" value="P-loop containing nucleoside triphosphate hydrolases"/>
    <property type="match status" value="1"/>
</dbReference>
<dbReference type="InterPro" id="IPR003593">
    <property type="entry name" value="AAA+_ATPase"/>
</dbReference>
<evidence type="ECO:0000256" key="3">
    <source>
        <dbReference type="SAM" id="MobiDB-lite"/>
    </source>
</evidence>
<keyword evidence="6" id="KW-1185">Reference proteome</keyword>
<evidence type="ECO:0000256" key="2">
    <source>
        <dbReference type="ARBA" id="ARBA00022840"/>
    </source>
</evidence>
<sequence length="355" mass="37222">MSGTPPGLPDPAGDRDGRGDPTGDRDGWTGGGDGWTGGRGDRTGGRGDRTGGRGGWTGRFEDELLRLGLQPARARRLAEETAQQAAESATAPDALFGPAHLYARHLLTELNTAAPPAAVPPRATQPGATQPGAIQPGAIQPGAIQPGAVRPGAIQPGAVRLRLTGVGKRYRRRTVFSGVDLTVRAGEVTAIVGANGCGKSTLLRICAGLTRPTTGTVHRTRRVGFVPQDGGTAGWLTAGEHFRLFGAAAGLAARRAGSTGEHLAARLAWRPEPGQLAQHLSGGTRQKLNLVLGELHAPDLLLLDEPYQGFDQGTYLDFWKQVLAWRDAGKAVVVVTHLLHDLQHVNHVHDLGAAQ</sequence>
<proteinExistence type="predicted"/>
<dbReference type="EMBL" id="JBHTBJ010000013">
    <property type="protein sequence ID" value="MFC7276138.1"/>
    <property type="molecule type" value="Genomic_DNA"/>
</dbReference>
<dbReference type="InterPro" id="IPR003439">
    <property type="entry name" value="ABC_transporter-like_ATP-bd"/>
</dbReference>
<dbReference type="Proteomes" id="UP001596548">
    <property type="component" value="Unassembled WGS sequence"/>
</dbReference>
<evidence type="ECO:0000313" key="6">
    <source>
        <dbReference type="Proteomes" id="UP001596548"/>
    </source>
</evidence>
<comment type="caution">
    <text evidence="5">The sequence shown here is derived from an EMBL/GenBank/DDBJ whole genome shotgun (WGS) entry which is preliminary data.</text>
</comment>
<dbReference type="PROSITE" id="PS50893">
    <property type="entry name" value="ABC_TRANSPORTER_2"/>
    <property type="match status" value="1"/>
</dbReference>